<protein>
    <recommendedName>
        <fullName evidence="4 5">dTDP-4-dehydrorhamnose 3,5-epimerase</fullName>
        <ecNumber evidence="3 5">5.1.3.13</ecNumber>
    </recommendedName>
    <alternativeName>
        <fullName evidence="5">Thymidine diphospho-4-keto-rhamnose 3,5-epimerase</fullName>
    </alternativeName>
</protein>
<comment type="function">
    <text evidence="2 5">Catalyzes the epimerization of the C3' and C5'positions of dTDP-6-deoxy-D-xylo-4-hexulose, forming dTDP-6-deoxy-L-lyxo-4-hexulose.</text>
</comment>
<proteinExistence type="inferred from homology"/>
<dbReference type="InterPro" id="IPR014710">
    <property type="entry name" value="RmlC-like_jellyroll"/>
</dbReference>
<keyword evidence="5 6" id="KW-0413">Isomerase</keyword>
<comment type="subunit">
    <text evidence="5">Homodimer.</text>
</comment>
<dbReference type="Pfam" id="PF00908">
    <property type="entry name" value="dTDP_sugar_isom"/>
    <property type="match status" value="1"/>
</dbReference>
<sequence>MQFVPLPLSGAYLVELTRHRDERGFFARTWCAREFAAHGLNPRLSQTSVSYNEKRGTLRGMHYQVAPAEEAKLVTCIAGSIFDVIVDVREGSPTYRQWTSVTLQSSPDVLRGLYVPEGFAHGFQTLEDETVILYQISEFFAPETARGIRHDDPALGIPWPVHPAIVAPKDFAYPLLAP</sequence>
<organism evidence="6 7">
    <name type="scientific">Pendulispora brunnea</name>
    <dbReference type="NCBI Taxonomy" id="2905690"/>
    <lineage>
        <taxon>Bacteria</taxon>
        <taxon>Pseudomonadati</taxon>
        <taxon>Myxococcota</taxon>
        <taxon>Myxococcia</taxon>
        <taxon>Myxococcales</taxon>
        <taxon>Sorangiineae</taxon>
        <taxon>Pendulisporaceae</taxon>
        <taxon>Pendulispora</taxon>
    </lineage>
</organism>
<dbReference type="GO" id="GO:0008830">
    <property type="term" value="F:dTDP-4-dehydrorhamnose 3,5-epimerase activity"/>
    <property type="evidence" value="ECO:0007669"/>
    <property type="project" value="UniProtKB-EC"/>
</dbReference>
<dbReference type="InterPro" id="IPR000888">
    <property type="entry name" value="RmlC-like"/>
</dbReference>
<evidence type="ECO:0000256" key="1">
    <source>
        <dbReference type="ARBA" id="ARBA00001298"/>
    </source>
</evidence>
<evidence type="ECO:0000256" key="2">
    <source>
        <dbReference type="ARBA" id="ARBA00001997"/>
    </source>
</evidence>
<gene>
    <name evidence="6" type="primary">rfbC</name>
    <name evidence="6" type="ORF">LZC95_45470</name>
</gene>
<evidence type="ECO:0000313" key="7">
    <source>
        <dbReference type="Proteomes" id="UP001379533"/>
    </source>
</evidence>
<keyword evidence="7" id="KW-1185">Reference proteome</keyword>
<dbReference type="PANTHER" id="PTHR21047">
    <property type="entry name" value="DTDP-6-DEOXY-D-GLUCOSE-3,5 EPIMERASE"/>
    <property type="match status" value="1"/>
</dbReference>
<comment type="similarity">
    <text evidence="5">Belongs to the dTDP-4-dehydrorhamnose 3,5-epimerase family.</text>
</comment>
<dbReference type="NCBIfam" id="TIGR01221">
    <property type="entry name" value="rmlC"/>
    <property type="match status" value="1"/>
</dbReference>
<comment type="pathway">
    <text evidence="5">Carbohydrate biosynthesis; dTDP-L-rhamnose biosynthesis.</text>
</comment>
<comment type="catalytic activity">
    <reaction evidence="1 5">
        <text>dTDP-4-dehydro-6-deoxy-alpha-D-glucose = dTDP-4-dehydro-beta-L-rhamnose</text>
        <dbReference type="Rhea" id="RHEA:16969"/>
        <dbReference type="ChEBI" id="CHEBI:57649"/>
        <dbReference type="ChEBI" id="CHEBI:62830"/>
        <dbReference type="EC" id="5.1.3.13"/>
    </reaction>
</comment>
<evidence type="ECO:0000313" key="6">
    <source>
        <dbReference type="EMBL" id="WXA93692.1"/>
    </source>
</evidence>
<dbReference type="PANTHER" id="PTHR21047:SF2">
    <property type="entry name" value="THYMIDINE DIPHOSPHO-4-KETO-RHAMNOSE 3,5-EPIMERASE"/>
    <property type="match status" value="1"/>
</dbReference>
<evidence type="ECO:0000256" key="3">
    <source>
        <dbReference type="ARBA" id="ARBA00012098"/>
    </source>
</evidence>
<reference evidence="6 7" key="1">
    <citation type="submission" date="2021-12" db="EMBL/GenBank/DDBJ databases">
        <title>Discovery of the Pendulisporaceae a myxobacterial family with distinct sporulation behavior and unique specialized metabolism.</title>
        <authorList>
            <person name="Garcia R."/>
            <person name="Popoff A."/>
            <person name="Bader C.D."/>
            <person name="Loehr J."/>
            <person name="Walesch S."/>
            <person name="Walt C."/>
            <person name="Boldt J."/>
            <person name="Bunk B."/>
            <person name="Haeckl F.J.F.P.J."/>
            <person name="Gunesch A.P."/>
            <person name="Birkelbach J."/>
            <person name="Nuebel U."/>
            <person name="Pietschmann T."/>
            <person name="Bach T."/>
            <person name="Mueller R."/>
        </authorList>
    </citation>
    <scope>NUCLEOTIDE SEQUENCE [LARGE SCALE GENOMIC DNA]</scope>
    <source>
        <strain evidence="6 7">MSr12523</strain>
    </source>
</reference>
<dbReference type="InterPro" id="IPR011051">
    <property type="entry name" value="RmlC_Cupin_sf"/>
</dbReference>
<dbReference type="SUPFAM" id="SSF51182">
    <property type="entry name" value="RmlC-like cupins"/>
    <property type="match status" value="1"/>
</dbReference>
<accession>A0ABZ2K4R1</accession>
<name>A0ABZ2K4R1_9BACT</name>
<dbReference type="Proteomes" id="UP001379533">
    <property type="component" value="Chromosome"/>
</dbReference>
<dbReference type="CDD" id="cd00438">
    <property type="entry name" value="cupin_RmlC"/>
    <property type="match status" value="1"/>
</dbReference>
<dbReference type="RefSeq" id="WP_394844291.1">
    <property type="nucleotide sequence ID" value="NZ_CP089982.1"/>
</dbReference>
<dbReference type="Gene3D" id="2.60.120.10">
    <property type="entry name" value="Jelly Rolls"/>
    <property type="match status" value="1"/>
</dbReference>
<evidence type="ECO:0000256" key="4">
    <source>
        <dbReference type="ARBA" id="ARBA00019595"/>
    </source>
</evidence>
<dbReference type="EMBL" id="CP089982">
    <property type="protein sequence ID" value="WXA93692.1"/>
    <property type="molecule type" value="Genomic_DNA"/>
</dbReference>
<dbReference type="EC" id="5.1.3.13" evidence="3 5"/>
<evidence type="ECO:0000256" key="5">
    <source>
        <dbReference type="RuleBase" id="RU364069"/>
    </source>
</evidence>